<proteinExistence type="inferred from homology"/>
<comment type="pathway">
    <text evidence="1 8">Cofactor biosynthesis; tetrahydrofolate biosynthesis; 5,6,7,8-tetrahydrofolate from 7,8-dihydrofolate: step 1/1.</text>
</comment>
<keyword evidence="11" id="KW-1185">Reference proteome</keyword>
<keyword evidence="5 8" id="KW-0521">NADP</keyword>
<evidence type="ECO:0000256" key="5">
    <source>
        <dbReference type="ARBA" id="ARBA00022857"/>
    </source>
</evidence>
<gene>
    <name evidence="10" type="primary">folA</name>
    <name evidence="10" type="ORF">HH1059_17810</name>
</gene>
<dbReference type="UniPathway" id="UPA00077">
    <property type="reaction ID" value="UER00158"/>
</dbReference>
<dbReference type="PRINTS" id="PR00070">
    <property type="entry name" value="DHFR"/>
</dbReference>
<protein>
    <recommendedName>
        <fullName evidence="3 8">Dihydrofolate reductase</fullName>
        <ecNumber evidence="3 8">1.5.1.3</ecNumber>
    </recommendedName>
</protein>
<dbReference type="RefSeq" id="WP_231901922.1">
    <property type="nucleotide sequence ID" value="NZ_AP017372.2"/>
</dbReference>
<dbReference type="SUPFAM" id="SSF53597">
    <property type="entry name" value="Dihydrofolate reductase-like"/>
    <property type="match status" value="1"/>
</dbReference>
<organism evidence="10 11">
    <name type="scientific">Halorhodospira halochloris</name>
    <name type="common">Ectothiorhodospira halochloris</name>
    <dbReference type="NCBI Taxonomy" id="1052"/>
    <lineage>
        <taxon>Bacteria</taxon>
        <taxon>Pseudomonadati</taxon>
        <taxon>Pseudomonadota</taxon>
        <taxon>Gammaproteobacteria</taxon>
        <taxon>Chromatiales</taxon>
        <taxon>Ectothiorhodospiraceae</taxon>
        <taxon>Halorhodospira</taxon>
    </lineage>
</organism>
<dbReference type="GO" id="GO:0006730">
    <property type="term" value="P:one-carbon metabolic process"/>
    <property type="evidence" value="ECO:0007669"/>
    <property type="project" value="UniProtKB-KW"/>
</dbReference>
<dbReference type="PANTHER" id="PTHR48069:SF3">
    <property type="entry name" value="DIHYDROFOLATE REDUCTASE"/>
    <property type="match status" value="1"/>
</dbReference>
<sequence length="182" mass="19775">MAVSPAAAHPINSEIVLVAIMGRNRVIGDGHTQPWHFKCDLRRFKEMTRGHPLILGRKTFAAIGSRPLPERTHIVMTRDPGLSAPAEPSTMSGVYPAATLEQALELAAAAPGGETIFVIGGGSIYELFLPLAQRIELTVVDDAPQGSVMFPAIDSNWQEETRDSAEEDGYQLTFLSLRRQAP</sequence>
<keyword evidence="6 8" id="KW-0560">Oxidoreductase</keyword>
<dbReference type="KEGG" id="hhk:HH1059_17810"/>
<evidence type="ECO:0000313" key="11">
    <source>
        <dbReference type="Proteomes" id="UP000218890"/>
    </source>
</evidence>
<dbReference type="GO" id="GO:0050661">
    <property type="term" value="F:NADP binding"/>
    <property type="evidence" value="ECO:0007669"/>
    <property type="project" value="InterPro"/>
</dbReference>
<dbReference type="PROSITE" id="PS51330">
    <property type="entry name" value="DHFR_2"/>
    <property type="match status" value="1"/>
</dbReference>
<evidence type="ECO:0000256" key="2">
    <source>
        <dbReference type="ARBA" id="ARBA00009539"/>
    </source>
</evidence>
<dbReference type="Pfam" id="PF00186">
    <property type="entry name" value="DHFR_1"/>
    <property type="match status" value="1"/>
</dbReference>
<name>A0A110B5S8_HALHR</name>
<dbReference type="Proteomes" id="UP000218890">
    <property type="component" value="Chromosome"/>
</dbReference>
<evidence type="ECO:0000256" key="1">
    <source>
        <dbReference type="ARBA" id="ARBA00004903"/>
    </source>
</evidence>
<dbReference type="InterPro" id="IPR012259">
    <property type="entry name" value="DHFR"/>
</dbReference>
<dbReference type="GO" id="GO:0046655">
    <property type="term" value="P:folic acid metabolic process"/>
    <property type="evidence" value="ECO:0007669"/>
    <property type="project" value="TreeGrafter"/>
</dbReference>
<dbReference type="InterPro" id="IPR024072">
    <property type="entry name" value="DHFR-like_dom_sf"/>
</dbReference>
<evidence type="ECO:0000256" key="8">
    <source>
        <dbReference type="PIRNR" id="PIRNR000194"/>
    </source>
</evidence>
<dbReference type="PANTHER" id="PTHR48069">
    <property type="entry name" value="DIHYDROFOLATE REDUCTASE"/>
    <property type="match status" value="1"/>
</dbReference>
<dbReference type="InterPro" id="IPR001796">
    <property type="entry name" value="DHFR_dom"/>
</dbReference>
<feature type="domain" description="DHFR" evidence="9">
    <location>
        <begin position="14"/>
        <end position="179"/>
    </location>
</feature>
<comment type="catalytic activity">
    <reaction evidence="8">
        <text>(6S)-5,6,7,8-tetrahydrofolate + NADP(+) = 7,8-dihydrofolate + NADPH + H(+)</text>
        <dbReference type="Rhea" id="RHEA:15009"/>
        <dbReference type="ChEBI" id="CHEBI:15378"/>
        <dbReference type="ChEBI" id="CHEBI:57451"/>
        <dbReference type="ChEBI" id="CHEBI:57453"/>
        <dbReference type="ChEBI" id="CHEBI:57783"/>
        <dbReference type="ChEBI" id="CHEBI:58349"/>
        <dbReference type="EC" id="1.5.1.3"/>
    </reaction>
</comment>
<dbReference type="GO" id="GO:0004146">
    <property type="term" value="F:dihydrofolate reductase activity"/>
    <property type="evidence" value="ECO:0007669"/>
    <property type="project" value="UniProtKB-EC"/>
</dbReference>
<dbReference type="PIRSF" id="PIRSF000194">
    <property type="entry name" value="DHFR"/>
    <property type="match status" value="1"/>
</dbReference>
<dbReference type="EMBL" id="AP017372">
    <property type="protein sequence ID" value="BAU58468.1"/>
    <property type="molecule type" value="Genomic_DNA"/>
</dbReference>
<evidence type="ECO:0000259" key="9">
    <source>
        <dbReference type="PROSITE" id="PS51330"/>
    </source>
</evidence>
<dbReference type="EC" id="1.5.1.3" evidence="3 8"/>
<evidence type="ECO:0000256" key="6">
    <source>
        <dbReference type="ARBA" id="ARBA00023002"/>
    </source>
</evidence>
<comment type="function">
    <text evidence="7 8">Key enzyme in folate metabolism. Catalyzes an essential reaction for de novo glycine and purine synthesis, and for DNA precursor synthesis.</text>
</comment>
<evidence type="ECO:0000256" key="4">
    <source>
        <dbReference type="ARBA" id="ARBA00022563"/>
    </source>
</evidence>
<accession>A0A110B5S8</accession>
<comment type="similarity">
    <text evidence="2 8">Belongs to the dihydrofolate reductase family.</text>
</comment>
<keyword evidence="4 8" id="KW-0554">One-carbon metabolism</keyword>
<dbReference type="CDD" id="cd00209">
    <property type="entry name" value="DHFR"/>
    <property type="match status" value="1"/>
</dbReference>
<dbReference type="Gene3D" id="3.40.430.10">
    <property type="entry name" value="Dihydrofolate Reductase, subunit A"/>
    <property type="match status" value="1"/>
</dbReference>
<evidence type="ECO:0000256" key="3">
    <source>
        <dbReference type="ARBA" id="ARBA00012856"/>
    </source>
</evidence>
<reference evidence="10" key="1">
    <citation type="submission" date="2016-02" db="EMBL/GenBank/DDBJ databases">
        <title>Halorhodospira halochloris DSM-1059 complete genome, version 2.</title>
        <authorList>
            <person name="Tsukatani Y."/>
        </authorList>
    </citation>
    <scope>NUCLEOTIDE SEQUENCE</scope>
    <source>
        <strain evidence="10">DSM 1059</strain>
    </source>
</reference>
<evidence type="ECO:0000256" key="7">
    <source>
        <dbReference type="ARBA" id="ARBA00025067"/>
    </source>
</evidence>
<dbReference type="GO" id="GO:0005829">
    <property type="term" value="C:cytosol"/>
    <property type="evidence" value="ECO:0007669"/>
    <property type="project" value="TreeGrafter"/>
</dbReference>
<evidence type="ECO:0000313" key="10">
    <source>
        <dbReference type="EMBL" id="BAU58468.1"/>
    </source>
</evidence>
<dbReference type="AlphaFoldDB" id="A0A110B5S8"/>
<dbReference type="GO" id="GO:0046654">
    <property type="term" value="P:tetrahydrofolate biosynthetic process"/>
    <property type="evidence" value="ECO:0007669"/>
    <property type="project" value="UniProtKB-UniPathway"/>
</dbReference>
<dbReference type="GO" id="GO:0046452">
    <property type="term" value="P:dihydrofolate metabolic process"/>
    <property type="evidence" value="ECO:0007669"/>
    <property type="project" value="TreeGrafter"/>
</dbReference>